<evidence type="ECO:0000313" key="6">
    <source>
        <dbReference type="Proteomes" id="UP001338125"/>
    </source>
</evidence>
<dbReference type="Gene3D" id="1.10.40.30">
    <property type="entry name" value="Fumarase/aspartase (C-terminal domain)"/>
    <property type="match status" value="1"/>
</dbReference>
<evidence type="ECO:0000259" key="4">
    <source>
        <dbReference type="Pfam" id="PF14698"/>
    </source>
</evidence>
<comment type="caution">
    <text evidence="5">The sequence shown here is derived from an EMBL/GenBank/DDBJ whole genome shotgun (WGS) entry which is preliminary data.</text>
</comment>
<evidence type="ECO:0000259" key="3">
    <source>
        <dbReference type="Pfam" id="PF00206"/>
    </source>
</evidence>
<accession>A0ABR0SH00</accession>
<feature type="domain" description="Argininosuccinate lyase C-terminal" evidence="4">
    <location>
        <begin position="363"/>
        <end position="439"/>
    </location>
</feature>
<dbReference type="PANTHER" id="PTHR43814:SF1">
    <property type="entry name" value="ARGININOSUCCINATE LYASE"/>
    <property type="match status" value="1"/>
</dbReference>
<dbReference type="GO" id="GO:0016829">
    <property type="term" value="F:lyase activity"/>
    <property type="evidence" value="ECO:0007669"/>
    <property type="project" value="UniProtKB-KW"/>
</dbReference>
<dbReference type="Gene3D" id="1.10.275.10">
    <property type="entry name" value="Fumarase/aspartase (N-terminal domain)"/>
    <property type="match status" value="1"/>
</dbReference>
<protein>
    <recommendedName>
        <fullName evidence="2">Arginosuccinase</fullName>
    </recommendedName>
</protein>
<evidence type="ECO:0000313" key="5">
    <source>
        <dbReference type="EMBL" id="KAK5991428.1"/>
    </source>
</evidence>
<dbReference type="PRINTS" id="PR00145">
    <property type="entry name" value="ARGSUCLYASE"/>
</dbReference>
<dbReference type="PANTHER" id="PTHR43814">
    <property type="entry name" value="ARGININOSUCCINATE LYASE"/>
    <property type="match status" value="1"/>
</dbReference>
<dbReference type="InterPro" id="IPR008948">
    <property type="entry name" value="L-Aspartase-like"/>
</dbReference>
<dbReference type="Pfam" id="PF14698">
    <property type="entry name" value="ASL_C2"/>
    <property type="match status" value="1"/>
</dbReference>
<reference evidence="5 6" key="1">
    <citation type="submission" date="2024-01" db="EMBL/GenBank/DDBJ databases">
        <title>Complete genome of Cladobotryum mycophilum ATHUM6906.</title>
        <authorList>
            <person name="Christinaki A.C."/>
            <person name="Myridakis A.I."/>
            <person name="Kouvelis V.N."/>
        </authorList>
    </citation>
    <scope>NUCLEOTIDE SEQUENCE [LARGE SCALE GENOMIC DNA]</scope>
    <source>
        <strain evidence="5 6">ATHUM6906</strain>
    </source>
</reference>
<dbReference type="Pfam" id="PF00206">
    <property type="entry name" value="Lyase_1"/>
    <property type="match status" value="1"/>
</dbReference>
<dbReference type="CDD" id="cd01359">
    <property type="entry name" value="Argininosuccinate_lyase"/>
    <property type="match status" value="1"/>
</dbReference>
<dbReference type="EMBL" id="JAVFKD010000014">
    <property type="protein sequence ID" value="KAK5991428.1"/>
    <property type="molecule type" value="Genomic_DNA"/>
</dbReference>
<dbReference type="InterPro" id="IPR024083">
    <property type="entry name" value="Fumarase/histidase_N"/>
</dbReference>
<dbReference type="Gene3D" id="1.20.200.10">
    <property type="entry name" value="Fumarase/aspartase (Central domain)"/>
    <property type="match status" value="1"/>
</dbReference>
<name>A0ABR0SH00_9HYPO</name>
<evidence type="ECO:0000256" key="2">
    <source>
        <dbReference type="ARBA" id="ARBA00032749"/>
    </source>
</evidence>
<dbReference type="SUPFAM" id="SSF48557">
    <property type="entry name" value="L-aspartase-like"/>
    <property type="match status" value="1"/>
</dbReference>
<sequence length="496" mass="56008">MPEAISIARKEPTAAQQYYLWPAQQQECKQFDDFLWTDLAHVVMLLEQNTISESTGRKLLPVLQELRDLGIDRLHIDPSKESLLFQVEAFLSKRLGDNVAGSLHTARSRIDQRATVGRMFYRALFLQVMDRIHDMQENLITAAIRHSGTVIPYYTHMQQAQPGNLGHYFMAFASKFQEDLERCRDAFNRVNRNPLGTVGRSGTGLRIDRERTTELLGFDESIQNSLLGRDADYAADMMAALSFVMYHLNDLATDLHIWSTNEFGFVQLPESYSATSSIFPQKRNPVTLEVIKFAAGPSTAWFSSTMATFRGEGTGDHKVHGSPYQLDSALDTTSNMLILAGKIIGALEIKETRIKQVLADSWSTTNNLADSLMQNHGLSIRQAHKVVARLVRKCKDNEIRRKDITSELLSESSFEVLGQDVDMTHEDLHLALDPESFVQTRVSAGGVGPLEVKRLIESGEEMLFENRQWVQRRREKMAKAQATLDDAIDEILNGMQ</sequence>
<dbReference type="PRINTS" id="PR00149">
    <property type="entry name" value="FUMRATELYASE"/>
</dbReference>
<dbReference type="InterPro" id="IPR029419">
    <property type="entry name" value="Arg_succ_lyase_C"/>
</dbReference>
<gene>
    <name evidence="5" type="ORF">PT974_09710</name>
</gene>
<feature type="domain" description="Fumarate lyase N-terminal" evidence="3">
    <location>
        <begin position="48"/>
        <end position="295"/>
    </location>
</feature>
<evidence type="ECO:0000256" key="1">
    <source>
        <dbReference type="ARBA" id="ARBA00010755"/>
    </source>
</evidence>
<dbReference type="NCBIfam" id="TIGR00838">
    <property type="entry name" value="argH"/>
    <property type="match status" value="1"/>
</dbReference>
<proteinExistence type="inferred from homology"/>
<keyword evidence="5" id="KW-0456">Lyase</keyword>
<dbReference type="InterPro" id="IPR000362">
    <property type="entry name" value="Fumarate_lyase_fam"/>
</dbReference>
<keyword evidence="6" id="KW-1185">Reference proteome</keyword>
<organism evidence="5 6">
    <name type="scientific">Cladobotryum mycophilum</name>
    <dbReference type="NCBI Taxonomy" id="491253"/>
    <lineage>
        <taxon>Eukaryota</taxon>
        <taxon>Fungi</taxon>
        <taxon>Dikarya</taxon>
        <taxon>Ascomycota</taxon>
        <taxon>Pezizomycotina</taxon>
        <taxon>Sordariomycetes</taxon>
        <taxon>Hypocreomycetidae</taxon>
        <taxon>Hypocreales</taxon>
        <taxon>Hypocreaceae</taxon>
        <taxon>Cladobotryum</taxon>
    </lineage>
</organism>
<dbReference type="InterPro" id="IPR022761">
    <property type="entry name" value="Fumarate_lyase_N"/>
</dbReference>
<dbReference type="Proteomes" id="UP001338125">
    <property type="component" value="Unassembled WGS sequence"/>
</dbReference>
<dbReference type="InterPro" id="IPR009049">
    <property type="entry name" value="Argininosuccinate_lyase"/>
</dbReference>
<comment type="similarity">
    <text evidence="1">Belongs to the lyase 1 family. Argininosuccinate lyase subfamily.</text>
</comment>